<keyword evidence="7" id="KW-1185">Reference proteome</keyword>
<dbReference type="STRING" id="869212.Turpa_0312"/>
<sequence length="364" mass="39613">MEFIDLKSQQARIKKEIDANIAKVLAHGQYIMGPEIKELETQLAQYTGSKHCLTVANGTDALLIALMALGVKAGDEVITTPFTFIATGEMIALIGAKPVFVDIDEKTYNMDPSKIEAAITKKTKAIMPVSLYGQCADFDAINAIAAKHNLPVIEDAAQSFGATYKGKKSCNLSTIGSTSFFPSKPLGCYGDGGAVFTNDDELAKVMGYIRLHGQDRRYHHPIIGLNGRMDTLQAAIMLPKLAIFPEEVELRAKIGKRYSELLAAKGIKTPFIEAHNTSVYAQYTVLVNDRESVAKKLQDKGVPTAVHYPIPLNLQPVFGYLNQPKGSFPIAERIAEQVISLPMHPYLSEKDQDTIVTAVAAAVS</sequence>
<dbReference type="PANTHER" id="PTHR30244:SF42">
    <property type="entry name" value="UDP-2-ACETAMIDO-2-DEOXY-3-OXO-D-GLUCURONATE AMINOTRANSFERASE"/>
    <property type="match status" value="1"/>
</dbReference>
<dbReference type="AlphaFoldDB" id="I4B115"/>
<feature type="active site" description="Proton acceptor" evidence="3">
    <location>
        <position position="184"/>
    </location>
</feature>
<dbReference type="PANTHER" id="PTHR30244">
    <property type="entry name" value="TRANSAMINASE"/>
    <property type="match status" value="1"/>
</dbReference>
<evidence type="ECO:0000256" key="1">
    <source>
        <dbReference type="ARBA" id="ARBA00022898"/>
    </source>
</evidence>
<dbReference type="Gene3D" id="3.90.1150.10">
    <property type="entry name" value="Aspartate Aminotransferase, domain 1"/>
    <property type="match status" value="1"/>
</dbReference>
<evidence type="ECO:0000256" key="2">
    <source>
        <dbReference type="ARBA" id="ARBA00037999"/>
    </source>
</evidence>
<accession>I4B115</accession>
<dbReference type="Pfam" id="PF01041">
    <property type="entry name" value="DegT_DnrJ_EryC1"/>
    <property type="match status" value="1"/>
</dbReference>
<keyword evidence="6" id="KW-0032">Aminotransferase</keyword>
<dbReference type="GO" id="GO:0008483">
    <property type="term" value="F:transaminase activity"/>
    <property type="evidence" value="ECO:0007669"/>
    <property type="project" value="UniProtKB-KW"/>
</dbReference>
<feature type="modified residue" description="N6-(pyridoxal phosphate)lysine" evidence="4">
    <location>
        <position position="184"/>
    </location>
</feature>
<dbReference type="InterPro" id="IPR015421">
    <property type="entry name" value="PyrdxlP-dep_Trfase_major"/>
</dbReference>
<dbReference type="InterPro" id="IPR015422">
    <property type="entry name" value="PyrdxlP-dep_Trfase_small"/>
</dbReference>
<protein>
    <submittedName>
        <fullName evidence="6">DegT/DnrJ/EryC1/StrS aminotransferase</fullName>
    </submittedName>
</protein>
<dbReference type="PIRSF" id="PIRSF000390">
    <property type="entry name" value="PLP_StrS"/>
    <property type="match status" value="1"/>
</dbReference>
<dbReference type="FunFam" id="3.40.640.10:FF:000089">
    <property type="entry name" value="Aminotransferase, DegT/DnrJ/EryC1/StrS family"/>
    <property type="match status" value="1"/>
</dbReference>
<dbReference type="GO" id="GO:0030170">
    <property type="term" value="F:pyridoxal phosphate binding"/>
    <property type="evidence" value="ECO:0007669"/>
    <property type="project" value="UniProtKB-ARBA"/>
</dbReference>
<gene>
    <name evidence="6" type="ordered locus">Turpa_0312</name>
</gene>
<dbReference type="RefSeq" id="WP_014801492.1">
    <property type="nucleotide sequence ID" value="NC_018020.1"/>
</dbReference>
<name>I4B115_TURPD</name>
<reference evidence="6 7" key="1">
    <citation type="submission" date="2012-06" db="EMBL/GenBank/DDBJ databases">
        <title>The complete chromosome of genome of Turneriella parva DSM 21527.</title>
        <authorList>
            <consortium name="US DOE Joint Genome Institute (JGI-PGF)"/>
            <person name="Lucas S."/>
            <person name="Han J."/>
            <person name="Lapidus A."/>
            <person name="Bruce D."/>
            <person name="Goodwin L."/>
            <person name="Pitluck S."/>
            <person name="Peters L."/>
            <person name="Kyrpides N."/>
            <person name="Mavromatis K."/>
            <person name="Ivanova N."/>
            <person name="Mikhailova N."/>
            <person name="Chertkov O."/>
            <person name="Detter J.C."/>
            <person name="Tapia R."/>
            <person name="Han C."/>
            <person name="Land M."/>
            <person name="Hauser L."/>
            <person name="Markowitz V."/>
            <person name="Cheng J.-F."/>
            <person name="Hugenholtz P."/>
            <person name="Woyke T."/>
            <person name="Wu D."/>
            <person name="Gronow S."/>
            <person name="Wellnitz S."/>
            <person name="Brambilla E."/>
            <person name="Klenk H.-P."/>
            <person name="Eisen J.A."/>
        </authorList>
    </citation>
    <scope>NUCLEOTIDE SEQUENCE [LARGE SCALE GENOMIC DNA]</scope>
    <source>
        <strain evidence="7">ATCC BAA-1111 / DSM 21527 / NCTC 11395 / H</strain>
    </source>
</reference>
<keyword evidence="1 4" id="KW-0663">Pyridoxal phosphate</keyword>
<dbReference type="InterPro" id="IPR000653">
    <property type="entry name" value="DegT/StrS_aminotransferase"/>
</dbReference>
<evidence type="ECO:0000256" key="4">
    <source>
        <dbReference type="PIRSR" id="PIRSR000390-2"/>
    </source>
</evidence>
<dbReference type="GO" id="GO:0000271">
    <property type="term" value="P:polysaccharide biosynthetic process"/>
    <property type="evidence" value="ECO:0007669"/>
    <property type="project" value="TreeGrafter"/>
</dbReference>
<evidence type="ECO:0000313" key="6">
    <source>
        <dbReference type="EMBL" id="AFM10972.1"/>
    </source>
</evidence>
<dbReference type="HOGENOM" id="CLU_033332_6_1_12"/>
<evidence type="ECO:0000256" key="3">
    <source>
        <dbReference type="PIRSR" id="PIRSR000390-1"/>
    </source>
</evidence>
<evidence type="ECO:0000313" key="7">
    <source>
        <dbReference type="Proteomes" id="UP000006048"/>
    </source>
</evidence>
<dbReference type="KEGG" id="tpx:Turpa_0312"/>
<proteinExistence type="inferred from homology"/>
<dbReference type="InterPro" id="IPR015424">
    <property type="entry name" value="PyrdxlP-dep_Trfase"/>
</dbReference>
<keyword evidence="6" id="KW-0808">Transferase</keyword>
<comment type="similarity">
    <text evidence="2 5">Belongs to the DegT/DnrJ/EryC1 family.</text>
</comment>
<organism evidence="6 7">
    <name type="scientific">Turneriella parva (strain ATCC BAA-1111 / DSM 21527 / NCTC 11395 / H)</name>
    <name type="common">Leptospira parva</name>
    <dbReference type="NCBI Taxonomy" id="869212"/>
    <lineage>
        <taxon>Bacteria</taxon>
        <taxon>Pseudomonadati</taxon>
        <taxon>Spirochaetota</taxon>
        <taxon>Spirochaetia</taxon>
        <taxon>Leptospirales</taxon>
        <taxon>Leptospiraceae</taxon>
        <taxon>Turneriella</taxon>
    </lineage>
</organism>
<dbReference type="PATRIC" id="fig|869212.3.peg.275"/>
<dbReference type="CDD" id="cd00616">
    <property type="entry name" value="AHBA_syn"/>
    <property type="match status" value="1"/>
</dbReference>
<dbReference type="EMBL" id="CP002959">
    <property type="protein sequence ID" value="AFM10972.1"/>
    <property type="molecule type" value="Genomic_DNA"/>
</dbReference>
<dbReference type="Gene3D" id="3.40.640.10">
    <property type="entry name" value="Type I PLP-dependent aspartate aminotransferase-like (Major domain)"/>
    <property type="match status" value="1"/>
</dbReference>
<dbReference type="SUPFAM" id="SSF53383">
    <property type="entry name" value="PLP-dependent transferases"/>
    <property type="match status" value="1"/>
</dbReference>
<evidence type="ECO:0000256" key="5">
    <source>
        <dbReference type="RuleBase" id="RU004508"/>
    </source>
</evidence>
<dbReference type="Proteomes" id="UP000006048">
    <property type="component" value="Chromosome"/>
</dbReference>